<gene>
    <name evidence="2" type="ORF">BIV23_10045</name>
</gene>
<reference evidence="2 3" key="1">
    <citation type="submission" date="2016-10" db="EMBL/GenBank/DDBJ databases">
        <title>Genome sequence of Streptomyces sp. MUSC 1.</title>
        <authorList>
            <person name="Lee L.-H."/>
            <person name="Ser H.-L."/>
            <person name="Law J.W.-F."/>
        </authorList>
    </citation>
    <scope>NUCLEOTIDE SEQUENCE [LARGE SCALE GENOMIC DNA]</scope>
    <source>
        <strain evidence="2 3">MUSC 1</strain>
    </source>
</reference>
<accession>A0A1S2QK89</accession>
<dbReference type="PRINTS" id="PR00412">
    <property type="entry name" value="EPOXHYDRLASE"/>
</dbReference>
<dbReference type="SUPFAM" id="SSF53474">
    <property type="entry name" value="alpha/beta-Hydrolases"/>
    <property type="match status" value="1"/>
</dbReference>
<proteinExistence type="predicted"/>
<dbReference type="EMBL" id="MLYO01000017">
    <property type="protein sequence ID" value="OIK06047.1"/>
    <property type="molecule type" value="Genomic_DNA"/>
</dbReference>
<protein>
    <submittedName>
        <fullName evidence="2">Alpha/beta hydrolase</fullName>
    </submittedName>
</protein>
<dbReference type="Gene3D" id="3.40.50.1820">
    <property type="entry name" value="alpha/beta hydrolase"/>
    <property type="match status" value="1"/>
</dbReference>
<name>A0A1S2QK89_9ACTN</name>
<sequence length="273" mass="28393">MPLTAASEPTVVLLHALSLHATMWQAQERALRAAGHPVIALDQRGFGTAPLGTAPPCLDVVADDVARALDRLGSHRAVLVGSSMGGYAAMAFLRRFPDRVAGLALLSARATADSPGTAAERMRFAELVQDERSRQAVLERATPLLVGATTRQHRPHVLSRVLADARAADPAALAWAQRAIAARTDSTVLLRATRVPAVVIAGAEDELVTAQEAQAVADALPQSTLVTVPGAGHLAPLEAPEAVTGALLDLLGDIAAPRPVRAARRTETGAPSC</sequence>
<dbReference type="PRINTS" id="PR00111">
    <property type="entry name" value="ABHYDROLASE"/>
</dbReference>
<evidence type="ECO:0000259" key="1">
    <source>
        <dbReference type="Pfam" id="PF00561"/>
    </source>
</evidence>
<keyword evidence="2" id="KW-0378">Hydrolase</keyword>
<dbReference type="InterPro" id="IPR000639">
    <property type="entry name" value="Epox_hydrolase-like"/>
</dbReference>
<evidence type="ECO:0000313" key="2">
    <source>
        <dbReference type="EMBL" id="OIK06047.1"/>
    </source>
</evidence>
<comment type="caution">
    <text evidence="2">The sequence shown here is derived from an EMBL/GenBank/DDBJ whole genome shotgun (WGS) entry which is preliminary data.</text>
</comment>
<dbReference type="InterPro" id="IPR050266">
    <property type="entry name" value="AB_hydrolase_sf"/>
</dbReference>
<dbReference type="OrthoDB" id="9785847at2"/>
<dbReference type="InterPro" id="IPR029058">
    <property type="entry name" value="AB_hydrolase_fold"/>
</dbReference>
<feature type="domain" description="AB hydrolase-1" evidence="1">
    <location>
        <begin position="9"/>
        <end position="240"/>
    </location>
</feature>
<dbReference type="GO" id="GO:0016787">
    <property type="term" value="F:hydrolase activity"/>
    <property type="evidence" value="ECO:0007669"/>
    <property type="project" value="UniProtKB-KW"/>
</dbReference>
<dbReference type="AlphaFoldDB" id="A0A1S2QK89"/>
<dbReference type="Proteomes" id="UP000179642">
    <property type="component" value="Unassembled WGS sequence"/>
</dbReference>
<dbReference type="InterPro" id="IPR000073">
    <property type="entry name" value="AB_hydrolase_1"/>
</dbReference>
<dbReference type="Pfam" id="PF00561">
    <property type="entry name" value="Abhydrolase_1"/>
    <property type="match status" value="1"/>
</dbReference>
<keyword evidence="3" id="KW-1185">Reference proteome</keyword>
<organism evidence="2 3">
    <name type="scientific">Streptomyces monashensis</name>
    <dbReference type="NCBI Taxonomy" id="1678012"/>
    <lineage>
        <taxon>Bacteria</taxon>
        <taxon>Bacillati</taxon>
        <taxon>Actinomycetota</taxon>
        <taxon>Actinomycetes</taxon>
        <taxon>Kitasatosporales</taxon>
        <taxon>Streptomycetaceae</taxon>
        <taxon>Streptomyces</taxon>
    </lineage>
</organism>
<dbReference type="PANTHER" id="PTHR43798">
    <property type="entry name" value="MONOACYLGLYCEROL LIPASE"/>
    <property type="match status" value="1"/>
</dbReference>
<evidence type="ECO:0000313" key="3">
    <source>
        <dbReference type="Proteomes" id="UP000179642"/>
    </source>
</evidence>